<keyword evidence="9" id="KW-1185">Reference proteome</keyword>
<dbReference type="AlphaFoldDB" id="F6DNR4"/>
<dbReference type="InterPro" id="IPR001444">
    <property type="entry name" value="Flag_bb_rod_N"/>
</dbReference>
<dbReference type="InterPro" id="IPR006300">
    <property type="entry name" value="FlgB"/>
</dbReference>
<proteinExistence type="inferred from homology"/>
<organism evidence="8 9">
    <name type="scientific">Desulforamulus ruminis (strain ATCC 23193 / DSM 2154 / NCIMB 8452 / DL)</name>
    <name type="common">Desulfotomaculum ruminis</name>
    <dbReference type="NCBI Taxonomy" id="696281"/>
    <lineage>
        <taxon>Bacteria</taxon>
        <taxon>Bacillati</taxon>
        <taxon>Bacillota</taxon>
        <taxon>Clostridia</taxon>
        <taxon>Eubacteriales</taxon>
        <taxon>Peptococcaceae</taxon>
        <taxon>Desulforamulus</taxon>
    </lineage>
</organism>
<evidence type="ECO:0000313" key="8">
    <source>
        <dbReference type="EMBL" id="AEG59509.1"/>
    </source>
</evidence>
<evidence type="ECO:0000313" key="9">
    <source>
        <dbReference type="Proteomes" id="UP000009234"/>
    </source>
</evidence>
<keyword evidence="8" id="KW-0969">Cilium</keyword>
<dbReference type="EMBL" id="CP002780">
    <property type="protein sequence ID" value="AEG59509.1"/>
    <property type="molecule type" value="Genomic_DNA"/>
</dbReference>
<dbReference type="NCBIfam" id="TIGR01396">
    <property type="entry name" value="FlgB"/>
    <property type="match status" value="1"/>
</dbReference>
<dbReference type="GO" id="GO:0071978">
    <property type="term" value="P:bacterial-type flagellum-dependent swarming motility"/>
    <property type="evidence" value="ECO:0007669"/>
    <property type="project" value="TreeGrafter"/>
</dbReference>
<dbReference type="Proteomes" id="UP000009234">
    <property type="component" value="Chromosome"/>
</dbReference>
<dbReference type="RefSeq" id="WP_013841280.1">
    <property type="nucleotide sequence ID" value="NC_015589.1"/>
</dbReference>
<dbReference type="InterPro" id="IPR019776">
    <property type="entry name" value="Flagellar_basal_body_rod_CS"/>
</dbReference>
<comment type="function">
    <text evidence="5 6">Structural component of flagellum, the bacterial motility apparatus. Part of the rod structure of flagellar basal body.</text>
</comment>
<dbReference type="HOGENOM" id="CLU_125463_3_1_9"/>
<sequence length="133" mass="14653">MNLFDSPIINVLQKGLDASALRQRVIANNVANINTPGFKKSYVSFEDQLKAAVQSTGGSPLKGTHPLHIATSNVMADPQVKQVRDTTMRYDGNNVDIDEEMVNLFSTVIQQDIYAQGLMDRFSILGNVISGRR</sequence>
<evidence type="ECO:0000259" key="7">
    <source>
        <dbReference type="Pfam" id="PF00460"/>
    </source>
</evidence>
<keyword evidence="4 6" id="KW-0975">Bacterial flagellum</keyword>
<gene>
    <name evidence="8" type="ordered locus">Desru_1235</name>
</gene>
<dbReference type="STRING" id="696281.Desru_1235"/>
<dbReference type="KEGG" id="dru:Desru_1235"/>
<dbReference type="eggNOG" id="COG1815">
    <property type="taxonomic scope" value="Bacteria"/>
</dbReference>
<comment type="subunit">
    <text evidence="6">The basal body constitutes a major portion of the flagellar organelle and consists of a number of rings mounted on a central rod.</text>
</comment>
<feature type="domain" description="Flagellar basal body rod protein N-terminal" evidence="7">
    <location>
        <begin position="9"/>
        <end position="39"/>
    </location>
</feature>
<dbReference type="PANTHER" id="PTHR30435">
    <property type="entry name" value="FLAGELLAR PROTEIN"/>
    <property type="match status" value="1"/>
</dbReference>
<dbReference type="OrthoDB" id="9792068at2"/>
<comment type="similarity">
    <text evidence="2 6">Belongs to the flagella basal body rod proteins family.</text>
</comment>
<name>F6DNR4_DESRL</name>
<evidence type="ECO:0000256" key="4">
    <source>
        <dbReference type="ARBA" id="ARBA00023143"/>
    </source>
</evidence>
<evidence type="ECO:0000256" key="1">
    <source>
        <dbReference type="ARBA" id="ARBA00004117"/>
    </source>
</evidence>
<dbReference type="PANTHER" id="PTHR30435:SF12">
    <property type="entry name" value="FLAGELLAR BASAL BODY ROD PROTEIN FLGB"/>
    <property type="match status" value="1"/>
</dbReference>
<dbReference type="PROSITE" id="PS00588">
    <property type="entry name" value="FLAGELLA_BB_ROD"/>
    <property type="match status" value="1"/>
</dbReference>
<accession>F6DNR4</accession>
<comment type="subcellular location">
    <subcellularLocation>
        <location evidence="1 6">Bacterial flagellum basal body</location>
    </subcellularLocation>
</comment>
<dbReference type="Pfam" id="PF00460">
    <property type="entry name" value="Flg_bb_rod"/>
    <property type="match status" value="1"/>
</dbReference>
<evidence type="ECO:0000256" key="6">
    <source>
        <dbReference type="PIRNR" id="PIRNR002889"/>
    </source>
</evidence>
<keyword evidence="8" id="KW-0966">Cell projection</keyword>
<protein>
    <recommendedName>
        <fullName evidence="3 6">Flagellar basal body rod protein FlgB</fullName>
    </recommendedName>
</protein>
<reference evidence="8 9" key="2">
    <citation type="journal article" date="2012" name="Stand. Genomic Sci.">
        <title>Complete genome sequence of the sulfate-reducing firmicute Desulfotomaculum ruminis type strain (DL(T)).</title>
        <authorList>
            <person name="Spring S."/>
            <person name="Visser M."/>
            <person name="Lu M."/>
            <person name="Copeland A."/>
            <person name="Lapidus A."/>
            <person name="Lucas S."/>
            <person name="Cheng J.F."/>
            <person name="Han C."/>
            <person name="Tapia R."/>
            <person name="Goodwin L.A."/>
            <person name="Pitluck S."/>
            <person name="Ivanova N."/>
            <person name="Land M."/>
            <person name="Hauser L."/>
            <person name="Larimer F."/>
            <person name="Rohde M."/>
            <person name="Goker M."/>
            <person name="Detter J.C."/>
            <person name="Kyrpides N.C."/>
            <person name="Woyke T."/>
            <person name="Schaap P.J."/>
            <person name="Plugge C.M."/>
            <person name="Muyzer G."/>
            <person name="Kuever J."/>
            <person name="Pereira I.A."/>
            <person name="Parshina S.N."/>
            <person name="Bernier-Latmani R."/>
            <person name="Stams A.J."/>
            <person name="Klenk H.P."/>
        </authorList>
    </citation>
    <scope>NUCLEOTIDE SEQUENCE [LARGE SCALE GENOMIC DNA]</scope>
    <source>
        <strain evidence="9">ATCC 23193 / DSM 2154 / NCIB 8452 / DL</strain>
    </source>
</reference>
<evidence type="ECO:0000256" key="5">
    <source>
        <dbReference type="ARBA" id="ARBA00024934"/>
    </source>
</evidence>
<reference evidence="9" key="1">
    <citation type="submission" date="2011-05" db="EMBL/GenBank/DDBJ databases">
        <title>Complete sequence of Desulfotomaculum ruminis DSM 2154.</title>
        <authorList>
            <person name="Lucas S."/>
            <person name="Copeland A."/>
            <person name="Lapidus A."/>
            <person name="Cheng J.-F."/>
            <person name="Goodwin L."/>
            <person name="Pitluck S."/>
            <person name="Lu M."/>
            <person name="Detter J.C."/>
            <person name="Han C."/>
            <person name="Tapia R."/>
            <person name="Land M."/>
            <person name="Hauser L."/>
            <person name="Kyrpides N."/>
            <person name="Ivanova N."/>
            <person name="Mikhailova N."/>
            <person name="Pagani I."/>
            <person name="Stams A.J.M."/>
            <person name="Plugge C.M."/>
            <person name="Muyzer G."/>
            <person name="Kuever J."/>
            <person name="Parshina S.N."/>
            <person name="Ivanova A.E."/>
            <person name="Nazina T.N."/>
            <person name="Brambilla E."/>
            <person name="Spring S."/>
            <person name="Klenk H.-P."/>
            <person name="Woyke T."/>
        </authorList>
    </citation>
    <scope>NUCLEOTIDE SEQUENCE [LARGE SCALE GENOMIC DNA]</scope>
    <source>
        <strain evidence="9">ATCC 23193 / DSM 2154 / NCIB 8452 / DL</strain>
    </source>
</reference>
<evidence type="ECO:0000256" key="2">
    <source>
        <dbReference type="ARBA" id="ARBA00009677"/>
    </source>
</evidence>
<dbReference type="GO" id="GO:0030694">
    <property type="term" value="C:bacterial-type flagellum basal body, rod"/>
    <property type="evidence" value="ECO:0007669"/>
    <property type="project" value="InterPro"/>
</dbReference>
<dbReference type="PIRSF" id="PIRSF002889">
    <property type="entry name" value="Rod_FlgB"/>
    <property type="match status" value="1"/>
</dbReference>
<keyword evidence="8" id="KW-0282">Flagellum</keyword>
<evidence type="ECO:0000256" key="3">
    <source>
        <dbReference type="ARBA" id="ARBA00014376"/>
    </source>
</evidence>